<accession>A0A183E824</accession>
<reference evidence="1 2" key="2">
    <citation type="submission" date="2018-11" db="EMBL/GenBank/DDBJ databases">
        <authorList>
            <consortium name="Pathogen Informatics"/>
        </authorList>
    </citation>
    <scope>NUCLEOTIDE SEQUENCE [LARGE SCALE GENOMIC DNA]</scope>
</reference>
<proteinExistence type="predicted"/>
<keyword evidence="2" id="KW-1185">Reference proteome</keyword>
<dbReference type="WBParaSite" id="GPUH_0001713701-mRNA-1">
    <property type="protein sequence ID" value="GPUH_0001713701-mRNA-1"/>
    <property type="gene ID" value="GPUH_0001713701"/>
</dbReference>
<dbReference type="OrthoDB" id="449252at2759"/>
<reference evidence="3" key="1">
    <citation type="submission" date="2016-06" db="UniProtKB">
        <authorList>
            <consortium name="WormBaseParasite"/>
        </authorList>
    </citation>
    <scope>IDENTIFICATION</scope>
</reference>
<evidence type="ECO:0000313" key="2">
    <source>
        <dbReference type="Proteomes" id="UP000271098"/>
    </source>
</evidence>
<dbReference type="GO" id="GO:0010506">
    <property type="term" value="P:regulation of autophagy"/>
    <property type="evidence" value="ECO:0007669"/>
    <property type="project" value="InterPro"/>
</dbReference>
<sequence length="83" mass="9428">MDWLIGIGALAASALLGYYIGVQFTKKKCRVNNKIRLSSDKVVDSVDMEDLGAKKVFCRCWKSDQVDDFWNFIHLKTDPSTLL</sequence>
<dbReference type="AlphaFoldDB" id="A0A183E824"/>
<evidence type="ECO:0000313" key="3">
    <source>
        <dbReference type="WBParaSite" id="GPUH_0001713701-mRNA-1"/>
    </source>
</evidence>
<dbReference type="PANTHER" id="PTHR13680">
    <property type="entry name" value="CDGSH IRON-SULFUR DOMAIN-CONTAINING PROTEIN 1"/>
    <property type="match status" value="1"/>
</dbReference>
<dbReference type="GO" id="GO:0005741">
    <property type="term" value="C:mitochondrial outer membrane"/>
    <property type="evidence" value="ECO:0007669"/>
    <property type="project" value="TreeGrafter"/>
</dbReference>
<organism evidence="3">
    <name type="scientific">Gongylonema pulchrum</name>
    <dbReference type="NCBI Taxonomy" id="637853"/>
    <lineage>
        <taxon>Eukaryota</taxon>
        <taxon>Metazoa</taxon>
        <taxon>Ecdysozoa</taxon>
        <taxon>Nematoda</taxon>
        <taxon>Chromadorea</taxon>
        <taxon>Rhabditida</taxon>
        <taxon>Spirurina</taxon>
        <taxon>Spiruromorpha</taxon>
        <taxon>Spiruroidea</taxon>
        <taxon>Gongylonematidae</taxon>
        <taxon>Gongylonema</taxon>
    </lineage>
</organism>
<name>A0A183E824_9BILA</name>
<protein>
    <submittedName>
        <fullName evidence="3">MitoNEET_N domain-containing protein</fullName>
    </submittedName>
</protein>
<dbReference type="EMBL" id="UYRT01084706">
    <property type="protein sequence ID" value="VDN29195.1"/>
    <property type="molecule type" value="Genomic_DNA"/>
</dbReference>
<dbReference type="InterPro" id="IPR045131">
    <property type="entry name" value="CISD1/2"/>
</dbReference>
<dbReference type="GO" id="GO:0051537">
    <property type="term" value="F:2 iron, 2 sulfur cluster binding"/>
    <property type="evidence" value="ECO:0007669"/>
    <property type="project" value="InterPro"/>
</dbReference>
<dbReference type="Proteomes" id="UP000271098">
    <property type="component" value="Unassembled WGS sequence"/>
</dbReference>
<dbReference type="PANTHER" id="PTHR13680:SF5">
    <property type="entry name" value="CDGSH IRON-SULFUR DOMAIN-CONTAINING PROTEIN 1"/>
    <property type="match status" value="1"/>
</dbReference>
<gene>
    <name evidence="1" type="ORF">GPUH_LOCUS17115</name>
</gene>
<evidence type="ECO:0000313" key="1">
    <source>
        <dbReference type="EMBL" id="VDN29195.1"/>
    </source>
</evidence>